<name>A0A7S1KSU9_9EUKA</name>
<organism evidence="2">
    <name type="scientific">Percolomonas cosmopolitus</name>
    <dbReference type="NCBI Taxonomy" id="63605"/>
    <lineage>
        <taxon>Eukaryota</taxon>
        <taxon>Discoba</taxon>
        <taxon>Heterolobosea</taxon>
        <taxon>Tetramitia</taxon>
        <taxon>Eutetramitia</taxon>
        <taxon>Percolomonadidae</taxon>
        <taxon>Percolomonas</taxon>
    </lineage>
</organism>
<sequence length="169" mass="19331">MMHQQQEQIMKPIARRTLDDMNPKSPMVANDSCNLFVQKQAPRDEKEHLAILEIRNILNMRPENETPSRAPRSMYHNPDVSPPERFLSPPLRAANPLSLDRNFERDFSSSHVTEENAATASSTGKRNNVRVHNLAADEENDSHRRGLQIPTHRRNTDLGFQMSPPIQCS</sequence>
<gene>
    <name evidence="2" type="ORF">PCOS0759_LOCUS7384</name>
</gene>
<feature type="region of interest" description="Disordered" evidence="1">
    <location>
        <begin position="110"/>
        <end position="130"/>
    </location>
</feature>
<reference evidence="2" key="1">
    <citation type="submission" date="2021-01" db="EMBL/GenBank/DDBJ databases">
        <authorList>
            <person name="Corre E."/>
            <person name="Pelletier E."/>
            <person name="Niang G."/>
            <person name="Scheremetjew M."/>
            <person name="Finn R."/>
            <person name="Kale V."/>
            <person name="Holt S."/>
            <person name="Cochrane G."/>
            <person name="Meng A."/>
            <person name="Brown T."/>
            <person name="Cohen L."/>
        </authorList>
    </citation>
    <scope>NUCLEOTIDE SEQUENCE</scope>
    <source>
        <strain evidence="2">WS</strain>
    </source>
</reference>
<accession>A0A7S1KSU9</accession>
<evidence type="ECO:0000313" key="2">
    <source>
        <dbReference type="EMBL" id="CAD9084130.1"/>
    </source>
</evidence>
<evidence type="ECO:0000256" key="1">
    <source>
        <dbReference type="SAM" id="MobiDB-lite"/>
    </source>
</evidence>
<dbReference type="EMBL" id="HBGD01008954">
    <property type="protein sequence ID" value="CAD9084130.1"/>
    <property type="molecule type" value="Transcribed_RNA"/>
</dbReference>
<feature type="compositionally biased region" description="Polar residues" evidence="1">
    <location>
        <begin position="116"/>
        <end position="126"/>
    </location>
</feature>
<feature type="region of interest" description="Disordered" evidence="1">
    <location>
        <begin position="63"/>
        <end position="94"/>
    </location>
</feature>
<proteinExistence type="predicted"/>
<dbReference type="AlphaFoldDB" id="A0A7S1KSU9"/>
<protein>
    <submittedName>
        <fullName evidence="2">Uncharacterized protein</fullName>
    </submittedName>
</protein>